<sequence length="169" mass="19781">MVVLIVDGYNVIGAWPELSQLRDQDLSQARDLLVERLAEYQAYTGYRVMVVFDAYEVRGLEKKVTSRRIEIIYTRENETADECIEKLVKQVKNVKTQVYVATSDYTEQRTIFAQGALRKSSRELMIEMNNIEKEIKEDVKSHSTLQSRSKIPLNQDVLEVFEKWRRGEK</sequence>
<dbReference type="RefSeq" id="WP_174497621.1">
    <property type="nucleotide sequence ID" value="NZ_CADDWK010000017.1"/>
</dbReference>
<organism evidence="1 2">
    <name type="scientific">Salirhabdus euzebyi</name>
    <dbReference type="NCBI Taxonomy" id="394506"/>
    <lineage>
        <taxon>Bacteria</taxon>
        <taxon>Bacillati</taxon>
        <taxon>Bacillota</taxon>
        <taxon>Bacilli</taxon>
        <taxon>Bacillales</taxon>
        <taxon>Bacillaceae</taxon>
        <taxon>Salirhabdus</taxon>
    </lineage>
</organism>
<reference evidence="1 2" key="1">
    <citation type="submission" date="2020-08" db="EMBL/GenBank/DDBJ databases">
        <title>Genomic Encyclopedia of Type Strains, Phase IV (KMG-IV): sequencing the most valuable type-strain genomes for metagenomic binning, comparative biology and taxonomic classification.</title>
        <authorList>
            <person name="Goeker M."/>
        </authorList>
    </citation>
    <scope>NUCLEOTIDE SEQUENCE [LARGE SCALE GENOMIC DNA]</scope>
    <source>
        <strain evidence="1 2">DSM 19612</strain>
    </source>
</reference>
<evidence type="ECO:0008006" key="3">
    <source>
        <dbReference type="Google" id="ProtNLM"/>
    </source>
</evidence>
<dbReference type="Pfam" id="PF05991">
    <property type="entry name" value="NYN_YacP"/>
    <property type="match status" value="1"/>
</dbReference>
<dbReference type="CDD" id="cd10912">
    <property type="entry name" value="PIN_YacP-like"/>
    <property type="match status" value="1"/>
</dbReference>
<gene>
    <name evidence="1" type="ORF">HNQ94_003701</name>
</gene>
<dbReference type="PANTHER" id="PTHR34547:SF1">
    <property type="entry name" value="YACP-LIKE NYN DOMAIN PROTEIN"/>
    <property type="match status" value="1"/>
</dbReference>
<comment type="caution">
    <text evidence="1">The sequence shown here is derived from an EMBL/GenBank/DDBJ whole genome shotgun (WGS) entry which is preliminary data.</text>
</comment>
<name>A0A841QA06_9BACI</name>
<proteinExistence type="predicted"/>
<protein>
    <recommendedName>
        <fullName evidence="3">NYN domain-containing protein</fullName>
    </recommendedName>
</protein>
<keyword evidence="2" id="KW-1185">Reference proteome</keyword>
<dbReference type="Proteomes" id="UP000581688">
    <property type="component" value="Unassembled WGS sequence"/>
</dbReference>
<evidence type="ECO:0000313" key="1">
    <source>
        <dbReference type="EMBL" id="MBB6455205.1"/>
    </source>
</evidence>
<evidence type="ECO:0000313" key="2">
    <source>
        <dbReference type="Proteomes" id="UP000581688"/>
    </source>
</evidence>
<dbReference type="PANTHER" id="PTHR34547">
    <property type="entry name" value="YACP-LIKE NYN DOMAIN PROTEIN"/>
    <property type="match status" value="1"/>
</dbReference>
<dbReference type="AlphaFoldDB" id="A0A841QA06"/>
<dbReference type="InterPro" id="IPR010298">
    <property type="entry name" value="YacP-like"/>
</dbReference>
<accession>A0A841QA06</accession>
<dbReference type="EMBL" id="JACHGH010000016">
    <property type="protein sequence ID" value="MBB6455205.1"/>
    <property type="molecule type" value="Genomic_DNA"/>
</dbReference>